<keyword evidence="1" id="KW-0472">Membrane</keyword>
<feature type="domain" description="Chlorhexidine efflux transporter" evidence="2">
    <location>
        <begin position="3"/>
        <end position="65"/>
    </location>
</feature>
<dbReference type="Proteomes" id="UP000217994">
    <property type="component" value="Unassembled WGS sequence"/>
</dbReference>
<dbReference type="InterPro" id="IPR058208">
    <property type="entry name" value="PACE"/>
</dbReference>
<protein>
    <recommendedName>
        <fullName evidence="2">Chlorhexidine efflux transporter domain-containing protein</fullName>
    </recommendedName>
</protein>
<evidence type="ECO:0000313" key="4">
    <source>
        <dbReference type="Proteomes" id="UP000217994"/>
    </source>
</evidence>
<dbReference type="AlphaFoldDB" id="A0A2A4FAW7"/>
<dbReference type="RefSeq" id="WP_084910127.1">
    <property type="nucleotide sequence ID" value="NZ_CP020738.1"/>
</dbReference>
<dbReference type="InterPro" id="IPR007896">
    <property type="entry name" value="BTP_bacteria"/>
</dbReference>
<gene>
    <name evidence="3" type="ORF">BZL54_24445</name>
</gene>
<accession>A0A2A4FAW7</accession>
<dbReference type="GeneID" id="69002953"/>
<feature type="transmembrane region" description="Helical" evidence="1">
    <location>
        <begin position="104"/>
        <end position="124"/>
    </location>
</feature>
<evidence type="ECO:0000259" key="2">
    <source>
        <dbReference type="Pfam" id="PF05232"/>
    </source>
</evidence>
<evidence type="ECO:0000256" key="1">
    <source>
        <dbReference type="SAM" id="Phobius"/>
    </source>
</evidence>
<sequence length="154" mass="16997">MQGWKRRIVYVVLFEVLGILIASATLGALSGAGAAKSGMLGVMISTTGVVVNFLYNLAFEAWERRRAATTRSVGRRVLHAIGFQVALVTFLIPLIAWWLDVSLLQAFLYDAVLIVFFPIFTFVYNWSFDGVFGLPDAVTRKAEPQVQTASEAHL</sequence>
<feature type="transmembrane region" description="Helical" evidence="1">
    <location>
        <begin position="38"/>
        <end position="57"/>
    </location>
</feature>
<feature type="domain" description="Chlorhexidine efflux transporter" evidence="2">
    <location>
        <begin position="71"/>
        <end position="133"/>
    </location>
</feature>
<dbReference type="EMBL" id="MTZU01000076">
    <property type="protein sequence ID" value="PCE29748.1"/>
    <property type="molecule type" value="Genomic_DNA"/>
</dbReference>
<keyword evidence="1" id="KW-0812">Transmembrane</keyword>
<name>A0A2A4FAW7_9BURK</name>
<feature type="transmembrane region" description="Helical" evidence="1">
    <location>
        <begin position="12"/>
        <end position="32"/>
    </location>
</feature>
<comment type="caution">
    <text evidence="3">The sequence shown here is derived from an EMBL/GenBank/DDBJ whole genome shotgun (WGS) entry which is preliminary data.</text>
</comment>
<organism evidence="3 4">
    <name type="scientific">Burkholderia ubonensis subsp. mesacidophila</name>
    <dbReference type="NCBI Taxonomy" id="265293"/>
    <lineage>
        <taxon>Bacteria</taxon>
        <taxon>Pseudomonadati</taxon>
        <taxon>Pseudomonadota</taxon>
        <taxon>Betaproteobacteria</taxon>
        <taxon>Burkholderiales</taxon>
        <taxon>Burkholderiaceae</taxon>
        <taxon>Burkholderia</taxon>
        <taxon>Burkholderia cepacia complex</taxon>
    </lineage>
</organism>
<evidence type="ECO:0000313" key="3">
    <source>
        <dbReference type="EMBL" id="PCE29748.1"/>
    </source>
</evidence>
<proteinExistence type="predicted"/>
<feature type="transmembrane region" description="Helical" evidence="1">
    <location>
        <begin position="77"/>
        <end position="98"/>
    </location>
</feature>
<reference evidence="3 4" key="1">
    <citation type="submission" date="2017-01" db="EMBL/GenBank/DDBJ databases">
        <title>Whole-Genome Shotgun Sequencing of Two beta-Proteobacterial Species in Search of the Bulgecin Biosynthetic Cluster.</title>
        <authorList>
            <person name="Horsman M.E."/>
            <person name="Marous D.R."/>
            <person name="Li R."/>
            <person name="Oliver R.A."/>
            <person name="Byun B."/>
            <person name="Emrich S.J."/>
            <person name="Boggess B."/>
            <person name="Townsend C.A."/>
            <person name="Mobashery S."/>
        </authorList>
    </citation>
    <scope>NUCLEOTIDE SEQUENCE [LARGE SCALE GENOMIC DNA]</scope>
    <source>
        <strain evidence="3 4">ATCC 31433</strain>
    </source>
</reference>
<keyword evidence="1" id="KW-1133">Transmembrane helix</keyword>
<dbReference type="NCBIfam" id="NF033664">
    <property type="entry name" value="PACE_transport"/>
    <property type="match status" value="1"/>
</dbReference>
<dbReference type="Pfam" id="PF05232">
    <property type="entry name" value="BTP"/>
    <property type="match status" value="2"/>
</dbReference>